<gene>
    <name evidence="2" type="ORF">B0T17DRAFT_167765</name>
</gene>
<proteinExistence type="predicted"/>
<organism evidence="2 3">
    <name type="scientific">Bombardia bombarda</name>
    <dbReference type="NCBI Taxonomy" id="252184"/>
    <lineage>
        <taxon>Eukaryota</taxon>
        <taxon>Fungi</taxon>
        <taxon>Dikarya</taxon>
        <taxon>Ascomycota</taxon>
        <taxon>Pezizomycotina</taxon>
        <taxon>Sordariomycetes</taxon>
        <taxon>Sordariomycetidae</taxon>
        <taxon>Sordariales</taxon>
        <taxon>Lasiosphaeriaceae</taxon>
        <taxon>Bombardia</taxon>
    </lineage>
</organism>
<name>A0AA39X7M4_9PEZI</name>
<feature type="region of interest" description="Disordered" evidence="1">
    <location>
        <begin position="249"/>
        <end position="278"/>
    </location>
</feature>
<evidence type="ECO:0000256" key="1">
    <source>
        <dbReference type="SAM" id="MobiDB-lite"/>
    </source>
</evidence>
<accession>A0AA39X7M4</accession>
<dbReference type="EMBL" id="JAULSR010000002">
    <property type="protein sequence ID" value="KAK0628816.1"/>
    <property type="molecule type" value="Genomic_DNA"/>
</dbReference>
<reference evidence="2" key="1">
    <citation type="submission" date="2023-06" db="EMBL/GenBank/DDBJ databases">
        <title>Genome-scale phylogeny and comparative genomics of the fungal order Sordariales.</title>
        <authorList>
            <consortium name="Lawrence Berkeley National Laboratory"/>
            <person name="Hensen N."/>
            <person name="Bonometti L."/>
            <person name="Westerberg I."/>
            <person name="Brannstrom I.O."/>
            <person name="Guillou S."/>
            <person name="Cros-Aarteil S."/>
            <person name="Calhoun S."/>
            <person name="Haridas S."/>
            <person name="Kuo A."/>
            <person name="Mondo S."/>
            <person name="Pangilinan J."/>
            <person name="Riley R."/>
            <person name="LaButti K."/>
            <person name="Andreopoulos B."/>
            <person name="Lipzen A."/>
            <person name="Chen C."/>
            <person name="Yanf M."/>
            <person name="Daum C."/>
            <person name="Ng V."/>
            <person name="Clum A."/>
            <person name="Steindorff A."/>
            <person name="Ohm R."/>
            <person name="Martin F."/>
            <person name="Silar P."/>
            <person name="Natvig D."/>
            <person name="Lalanne C."/>
            <person name="Gautier V."/>
            <person name="Ament-velasquez S.L."/>
            <person name="Kruys A."/>
            <person name="Hutchinson M.I."/>
            <person name="Powell A.J."/>
            <person name="Barry K."/>
            <person name="Miller A.N."/>
            <person name="Grigoriev I.V."/>
            <person name="Debuchy R."/>
            <person name="Gladieux P."/>
            <person name="Thoren M.H."/>
            <person name="Johannesson H."/>
        </authorList>
    </citation>
    <scope>NUCLEOTIDE SEQUENCE</scope>
    <source>
        <strain evidence="2">SMH3391-2</strain>
    </source>
</reference>
<protein>
    <submittedName>
        <fullName evidence="2">Uncharacterized protein</fullName>
    </submittedName>
</protein>
<keyword evidence="3" id="KW-1185">Reference proteome</keyword>
<dbReference type="AlphaFoldDB" id="A0AA39X7M4"/>
<comment type="caution">
    <text evidence="2">The sequence shown here is derived from an EMBL/GenBank/DDBJ whole genome shotgun (WGS) entry which is preliminary data.</text>
</comment>
<dbReference type="Proteomes" id="UP001174934">
    <property type="component" value="Unassembled WGS sequence"/>
</dbReference>
<evidence type="ECO:0000313" key="3">
    <source>
        <dbReference type="Proteomes" id="UP001174934"/>
    </source>
</evidence>
<evidence type="ECO:0000313" key="2">
    <source>
        <dbReference type="EMBL" id="KAK0628816.1"/>
    </source>
</evidence>
<sequence>MEAMETIHGGGQSFHRSFARALSPVAWSKEHGAWMGSIGSPPSLCSFGDGHGPLASRFPPAHFPPNLTCSRRLIVRASTLCVSPAQTPSIFLPVKQTDCAAGSVSCVQLCPRLLPSSHCLGAGWCKRLGWCGRLQKHLSVVLRQGALSKTLALACRSCDGPLRRRIASRRVPETFRMRNGANFMGLQVPRPCSGLPALPASVHPPHTTTDAGNGLHAPTMPRWTYAIGRSTYPQLSTHVSCPRLTNQASLAGRSRRGSHTSHPQSTVHGPTEPQHHHQRAIFRSLTPISRISPNSLQILSYPVRRTPTNKQQATPLIVLLCVLSFVHEHYQ</sequence>